<dbReference type="InterPro" id="IPR052907">
    <property type="entry name" value="Beta-lactamase/esterase"/>
</dbReference>
<proteinExistence type="predicted"/>
<reference evidence="3" key="1">
    <citation type="submission" date="2017-02" db="EMBL/GenBank/DDBJ databases">
        <authorList>
            <person name="Mornico D."/>
        </authorList>
    </citation>
    <scope>NUCLEOTIDE SEQUENCE [LARGE SCALE GENOMIC DNA]</scope>
</reference>
<dbReference type="OrthoDB" id="5705574at2"/>
<dbReference type="Gene3D" id="3.40.710.10">
    <property type="entry name" value="DD-peptidase/beta-lactamase superfamily"/>
    <property type="match status" value="2"/>
</dbReference>
<dbReference type="STRING" id="1945520.A1019T_02270"/>
<dbReference type="EMBL" id="FUGD01000137">
    <property type="protein sequence ID" value="SJM38280.1"/>
    <property type="molecule type" value="Genomic_DNA"/>
</dbReference>
<organism evidence="2 3">
    <name type="scientific">Psychrobacter pasteurii</name>
    <dbReference type="NCBI Taxonomy" id="1945520"/>
    <lineage>
        <taxon>Bacteria</taxon>
        <taxon>Pseudomonadati</taxon>
        <taxon>Pseudomonadota</taxon>
        <taxon>Gammaproteobacteria</taxon>
        <taxon>Moraxellales</taxon>
        <taxon>Moraxellaceae</taxon>
        <taxon>Psychrobacter</taxon>
    </lineage>
</organism>
<keyword evidence="3" id="KW-1185">Reference proteome</keyword>
<gene>
    <name evidence="2" type="ORF">A1019T_02270</name>
</gene>
<feature type="domain" description="Beta-lactamase-related" evidence="1">
    <location>
        <begin position="18"/>
        <end position="428"/>
    </location>
</feature>
<evidence type="ECO:0000259" key="1">
    <source>
        <dbReference type="Pfam" id="PF00144"/>
    </source>
</evidence>
<dbReference type="RefSeq" id="WP_077449640.1">
    <property type="nucleotide sequence ID" value="NZ_FUGD01000137.1"/>
</dbReference>
<dbReference type="AlphaFoldDB" id="A0A1R4EIJ5"/>
<protein>
    <submittedName>
        <fullName evidence="2">Putative periplasmic esterase</fullName>
    </submittedName>
</protein>
<accession>A0A1R4EIJ5</accession>
<evidence type="ECO:0000313" key="3">
    <source>
        <dbReference type="Proteomes" id="UP000188169"/>
    </source>
</evidence>
<dbReference type="PANTHER" id="PTHR43319:SF3">
    <property type="entry name" value="BETA-LACTAMASE-RELATED DOMAIN-CONTAINING PROTEIN"/>
    <property type="match status" value="1"/>
</dbReference>
<dbReference type="Pfam" id="PF00144">
    <property type="entry name" value="Beta-lactamase"/>
    <property type="match status" value="1"/>
</dbReference>
<dbReference type="PANTHER" id="PTHR43319">
    <property type="entry name" value="BETA-LACTAMASE-RELATED"/>
    <property type="match status" value="1"/>
</dbReference>
<name>A0A1R4EIJ5_9GAMM</name>
<evidence type="ECO:0000313" key="2">
    <source>
        <dbReference type="EMBL" id="SJM38280.1"/>
    </source>
</evidence>
<dbReference type="InterPro" id="IPR001466">
    <property type="entry name" value="Beta-lactam-related"/>
</dbReference>
<dbReference type="InterPro" id="IPR012338">
    <property type="entry name" value="Beta-lactam/transpept-like"/>
</dbReference>
<sequence>MDNLQAQLTQLMRDLQLEDAPAGGSVVVYHKGELIAQANAGYAVPDTPWDKDTLSLNFSTGKGVLVTLIHILVSNGLLDYDQRLAHYWPEFAANGKQDITLRQVLTHQAGLFNIQSVTDTAEDMVDWQQMLSRVEAMSSRVPANEQATSAYSALVSGWVLGGLIEKVTNQTLNEVINEYLAKPLGIEGSLYFGVPQQKLADVATLTKNFEDFETFIGVKEQPQSDLSAPKKRSAKPKLRSDNEQTLQIYQNMTAYPCWQSAYKQQDKDSDGAVLNTLDIANLYFDMSSIQMQDFKYALVPAGRSGFNYYTADALMAKIPAANNVASADALAKMYAMLANKGSWQGKQLISEQVFQQLSQINVKGPDAIMPAADPHSMQWRLGYHRVFSRYYSSEELSSAFGHMGYNGSVAWCDFERELAVAFVHNYDVVMSTDIRQFAITETILQWLDQQQ</sequence>
<dbReference type="Proteomes" id="UP000188169">
    <property type="component" value="Unassembled WGS sequence"/>
</dbReference>
<dbReference type="SUPFAM" id="SSF56601">
    <property type="entry name" value="beta-lactamase/transpeptidase-like"/>
    <property type="match status" value="1"/>
</dbReference>